<sequence length="283" mass="31780">MATTENDMRRMSAGSDALRGAATNLRVIVALIFREAAMRFGSSPFSYVWTLVEPAILISLLLFARIYIKNVNPAFGESSILFLLTGIVALRATRNIINKGGRAIMSNSALFDFGAVKPPDVVIARTTVEFTIWVLILACFFTAVSRIMGQEVITDFQGFVISLLLIFYFCIAMAMFNATVGALVPIWRSIWKMMSMPLVITSGILFVPAQMPPEILNIIIWNPFLHCVEALRSHSYLDYLSVYDPEYLLGFTTVVFLFSLSIERLFRNEIIRSKADDDDEDEI</sequence>
<organism evidence="12 13">
    <name type="scientific">Rhizobium setariae</name>
    <dbReference type="NCBI Taxonomy" id="2801340"/>
    <lineage>
        <taxon>Bacteria</taxon>
        <taxon>Pseudomonadati</taxon>
        <taxon>Pseudomonadota</taxon>
        <taxon>Alphaproteobacteria</taxon>
        <taxon>Hyphomicrobiales</taxon>
        <taxon>Rhizobiaceae</taxon>
        <taxon>Rhizobium/Agrobacterium group</taxon>
        <taxon>Rhizobium</taxon>
    </lineage>
</organism>
<evidence type="ECO:0000256" key="5">
    <source>
        <dbReference type="ARBA" id="ARBA00022597"/>
    </source>
</evidence>
<evidence type="ECO:0000256" key="9">
    <source>
        <dbReference type="ARBA" id="ARBA00023136"/>
    </source>
</evidence>
<evidence type="ECO:0000256" key="3">
    <source>
        <dbReference type="ARBA" id="ARBA00022448"/>
    </source>
</evidence>
<protein>
    <submittedName>
        <fullName evidence="12">ABC transporter permease</fullName>
    </submittedName>
</protein>
<evidence type="ECO:0000256" key="6">
    <source>
        <dbReference type="ARBA" id="ARBA00022692"/>
    </source>
</evidence>
<keyword evidence="5" id="KW-0762">Sugar transport</keyword>
<keyword evidence="13" id="KW-1185">Reference proteome</keyword>
<comment type="caution">
    <text evidence="12">The sequence shown here is derived from an EMBL/GenBank/DDBJ whole genome shotgun (WGS) entry which is preliminary data.</text>
</comment>
<dbReference type="GO" id="GO:0140359">
    <property type="term" value="F:ABC-type transporter activity"/>
    <property type="evidence" value="ECO:0007669"/>
    <property type="project" value="InterPro"/>
</dbReference>
<dbReference type="Proteomes" id="UP000633219">
    <property type="component" value="Unassembled WGS sequence"/>
</dbReference>
<feature type="transmembrane region" description="Helical" evidence="10">
    <location>
        <begin position="74"/>
        <end position="92"/>
    </location>
</feature>
<dbReference type="RefSeq" id="WP_201652885.1">
    <property type="nucleotide sequence ID" value="NZ_JAEQNC010000002.1"/>
</dbReference>
<evidence type="ECO:0000256" key="8">
    <source>
        <dbReference type="ARBA" id="ARBA00023047"/>
    </source>
</evidence>
<feature type="domain" description="ABC-2 type transporter transmembrane" evidence="11">
    <location>
        <begin position="28"/>
        <end position="233"/>
    </location>
</feature>
<feature type="transmembrane region" description="Helical" evidence="10">
    <location>
        <begin position="194"/>
        <end position="211"/>
    </location>
</feature>
<keyword evidence="9 10" id="KW-0472">Membrane</keyword>
<comment type="similarity">
    <text evidence="2">Belongs to the ABC-2 integral membrane protein family.</text>
</comment>
<feature type="transmembrane region" description="Helical" evidence="10">
    <location>
        <begin position="160"/>
        <end position="187"/>
    </location>
</feature>
<feature type="transmembrane region" description="Helical" evidence="10">
    <location>
        <begin position="47"/>
        <end position="68"/>
    </location>
</feature>
<comment type="subcellular location">
    <subcellularLocation>
        <location evidence="1">Cell membrane</location>
        <topology evidence="1">Multi-pass membrane protein</topology>
    </subcellularLocation>
</comment>
<feature type="transmembrane region" description="Helical" evidence="10">
    <location>
        <begin position="247"/>
        <end position="266"/>
    </location>
</feature>
<keyword evidence="8" id="KW-0625">Polysaccharide transport</keyword>
<dbReference type="PANTHER" id="PTHR30413:SF10">
    <property type="entry name" value="CAPSULE POLYSACCHARIDE EXPORT INNER-MEMBRANE PROTEIN CTRC"/>
    <property type="match status" value="1"/>
</dbReference>
<dbReference type="Pfam" id="PF01061">
    <property type="entry name" value="ABC2_membrane"/>
    <property type="match status" value="1"/>
</dbReference>
<dbReference type="GO" id="GO:0015920">
    <property type="term" value="P:lipopolysaccharide transport"/>
    <property type="evidence" value="ECO:0007669"/>
    <property type="project" value="TreeGrafter"/>
</dbReference>
<evidence type="ECO:0000256" key="1">
    <source>
        <dbReference type="ARBA" id="ARBA00004651"/>
    </source>
</evidence>
<keyword evidence="6 10" id="KW-0812">Transmembrane</keyword>
<evidence type="ECO:0000313" key="13">
    <source>
        <dbReference type="Proteomes" id="UP000633219"/>
    </source>
</evidence>
<dbReference type="EMBL" id="JAEQNC010000002">
    <property type="protein sequence ID" value="MBL0370976.1"/>
    <property type="molecule type" value="Genomic_DNA"/>
</dbReference>
<evidence type="ECO:0000259" key="11">
    <source>
        <dbReference type="Pfam" id="PF01061"/>
    </source>
</evidence>
<reference evidence="12" key="1">
    <citation type="submission" date="2021-01" db="EMBL/GenBank/DDBJ databases">
        <title>Rhizobium sp. strain KVB221 16S ribosomal RNA gene Genome sequencing and assembly.</title>
        <authorList>
            <person name="Kang M."/>
        </authorList>
    </citation>
    <scope>NUCLEOTIDE SEQUENCE</scope>
    <source>
        <strain evidence="12">KVB221</strain>
    </source>
</reference>
<keyword evidence="3" id="KW-0813">Transport</keyword>
<evidence type="ECO:0000256" key="4">
    <source>
        <dbReference type="ARBA" id="ARBA00022475"/>
    </source>
</evidence>
<evidence type="ECO:0000313" key="12">
    <source>
        <dbReference type="EMBL" id="MBL0370976.1"/>
    </source>
</evidence>
<gene>
    <name evidence="12" type="ORF">JJB09_02950</name>
</gene>
<keyword evidence="7 10" id="KW-1133">Transmembrane helix</keyword>
<dbReference type="PRINTS" id="PR00164">
    <property type="entry name" value="ABC2TRNSPORT"/>
</dbReference>
<dbReference type="PANTHER" id="PTHR30413">
    <property type="entry name" value="INNER MEMBRANE TRANSPORT PERMEASE"/>
    <property type="match status" value="1"/>
</dbReference>
<feature type="transmembrane region" description="Helical" evidence="10">
    <location>
        <begin position="130"/>
        <end position="148"/>
    </location>
</feature>
<name>A0A936YMK1_9HYPH</name>
<dbReference type="AlphaFoldDB" id="A0A936YMK1"/>
<evidence type="ECO:0000256" key="7">
    <source>
        <dbReference type="ARBA" id="ARBA00022989"/>
    </source>
</evidence>
<dbReference type="InterPro" id="IPR013525">
    <property type="entry name" value="ABC2_TM"/>
</dbReference>
<evidence type="ECO:0000256" key="2">
    <source>
        <dbReference type="ARBA" id="ARBA00007783"/>
    </source>
</evidence>
<dbReference type="GO" id="GO:0043190">
    <property type="term" value="C:ATP-binding cassette (ABC) transporter complex"/>
    <property type="evidence" value="ECO:0007669"/>
    <property type="project" value="InterPro"/>
</dbReference>
<evidence type="ECO:0000256" key="10">
    <source>
        <dbReference type="SAM" id="Phobius"/>
    </source>
</evidence>
<proteinExistence type="inferred from homology"/>
<accession>A0A936YMK1</accession>
<keyword evidence="4" id="KW-1003">Cell membrane</keyword>
<dbReference type="InterPro" id="IPR000412">
    <property type="entry name" value="ABC_2_transport"/>
</dbReference>
<dbReference type="GO" id="GO:0015774">
    <property type="term" value="P:polysaccharide transport"/>
    <property type="evidence" value="ECO:0007669"/>
    <property type="project" value="UniProtKB-KW"/>
</dbReference>